<dbReference type="AlphaFoldDB" id="A0A2T2P9S7"/>
<evidence type="ECO:0000313" key="3">
    <source>
        <dbReference type="Proteomes" id="UP000240883"/>
    </source>
</evidence>
<evidence type="ECO:0000256" key="1">
    <source>
        <dbReference type="SAM" id="MobiDB-lite"/>
    </source>
</evidence>
<accession>A0A2T2P9S7</accession>
<sequence>MAEAERAERAIRSRYAVGWGVLLVLELPLLELPPAGEKPLSMGPAAGRSLSSSSRAGAKKGPSPKAPYLPASSAALCSSRSPGSALSSASLPVRRQAFPTENPDGRLMAMSRDPGGRQTPLYF</sequence>
<keyword evidence="3" id="KW-1185">Reference proteome</keyword>
<feature type="compositionally biased region" description="Low complexity" evidence="1">
    <location>
        <begin position="78"/>
        <end position="92"/>
    </location>
</feature>
<organism evidence="2 3">
    <name type="scientific">Corynespora cassiicola Philippines</name>
    <dbReference type="NCBI Taxonomy" id="1448308"/>
    <lineage>
        <taxon>Eukaryota</taxon>
        <taxon>Fungi</taxon>
        <taxon>Dikarya</taxon>
        <taxon>Ascomycota</taxon>
        <taxon>Pezizomycotina</taxon>
        <taxon>Dothideomycetes</taxon>
        <taxon>Pleosporomycetidae</taxon>
        <taxon>Pleosporales</taxon>
        <taxon>Corynesporascaceae</taxon>
        <taxon>Corynespora</taxon>
    </lineage>
</organism>
<gene>
    <name evidence="2" type="ORF">BS50DRAFT_627740</name>
</gene>
<evidence type="ECO:0000313" key="2">
    <source>
        <dbReference type="EMBL" id="PSN74413.1"/>
    </source>
</evidence>
<dbReference type="EMBL" id="KZ678128">
    <property type="protein sequence ID" value="PSN74413.1"/>
    <property type="molecule type" value="Genomic_DNA"/>
</dbReference>
<name>A0A2T2P9S7_CORCC</name>
<feature type="region of interest" description="Disordered" evidence="1">
    <location>
        <begin position="35"/>
        <end position="123"/>
    </location>
</feature>
<dbReference type="Proteomes" id="UP000240883">
    <property type="component" value="Unassembled WGS sequence"/>
</dbReference>
<feature type="compositionally biased region" description="Low complexity" evidence="1">
    <location>
        <begin position="35"/>
        <end position="63"/>
    </location>
</feature>
<proteinExistence type="predicted"/>
<reference evidence="2 3" key="1">
    <citation type="journal article" date="2018" name="Front. Microbiol.">
        <title>Genome-Wide Analysis of Corynespora cassiicola Leaf Fall Disease Putative Effectors.</title>
        <authorList>
            <person name="Lopez D."/>
            <person name="Ribeiro S."/>
            <person name="Label P."/>
            <person name="Fumanal B."/>
            <person name="Venisse J.S."/>
            <person name="Kohler A."/>
            <person name="de Oliveira R.R."/>
            <person name="Labutti K."/>
            <person name="Lipzen A."/>
            <person name="Lail K."/>
            <person name="Bauer D."/>
            <person name="Ohm R.A."/>
            <person name="Barry K.W."/>
            <person name="Spatafora J."/>
            <person name="Grigoriev I.V."/>
            <person name="Martin F.M."/>
            <person name="Pujade-Renaud V."/>
        </authorList>
    </citation>
    <scope>NUCLEOTIDE SEQUENCE [LARGE SCALE GENOMIC DNA]</scope>
    <source>
        <strain evidence="2 3">Philippines</strain>
    </source>
</reference>
<protein>
    <submittedName>
        <fullName evidence="2">Uncharacterized protein</fullName>
    </submittedName>
</protein>